<dbReference type="PANTHER" id="PTHR31310:SF7">
    <property type="entry name" value="PA-PHOSPHATASE RELATED-FAMILY PROTEIN DDB_G0268928"/>
    <property type="match status" value="1"/>
</dbReference>
<evidence type="ECO:0008006" key="11">
    <source>
        <dbReference type="Google" id="ProtNLM"/>
    </source>
</evidence>
<feature type="transmembrane region" description="Helical" evidence="6">
    <location>
        <begin position="262"/>
        <end position="283"/>
    </location>
</feature>
<keyword evidence="3 6" id="KW-1133">Transmembrane helix</keyword>
<dbReference type="RefSeq" id="WP_345728743.1">
    <property type="nucleotide sequence ID" value="NZ_BAAAYN010000018.1"/>
</dbReference>
<dbReference type="EMBL" id="BAAAYN010000018">
    <property type="protein sequence ID" value="GAA3387550.1"/>
    <property type="molecule type" value="Genomic_DNA"/>
</dbReference>
<dbReference type="Pfam" id="PF04138">
    <property type="entry name" value="GtrA_DPMS_TM"/>
    <property type="match status" value="1"/>
</dbReference>
<gene>
    <name evidence="9" type="ORF">GCM10020369_30490</name>
</gene>
<feature type="transmembrane region" description="Helical" evidence="6">
    <location>
        <begin position="224"/>
        <end position="241"/>
    </location>
</feature>
<keyword evidence="2 6" id="KW-0812">Transmembrane</keyword>
<dbReference type="InterPro" id="IPR007267">
    <property type="entry name" value="GtrA_DPMS_TM"/>
</dbReference>
<accession>A0ABP6SWZ9</accession>
<feature type="transmembrane region" description="Helical" evidence="6">
    <location>
        <begin position="94"/>
        <end position="112"/>
    </location>
</feature>
<dbReference type="InterPro" id="IPR026841">
    <property type="entry name" value="Aur1/Ipt1"/>
</dbReference>
<evidence type="ECO:0000313" key="9">
    <source>
        <dbReference type="EMBL" id="GAA3387550.1"/>
    </source>
</evidence>
<evidence type="ECO:0000256" key="1">
    <source>
        <dbReference type="ARBA" id="ARBA00004141"/>
    </source>
</evidence>
<keyword evidence="10" id="KW-1185">Reference proteome</keyword>
<organism evidence="9 10">
    <name type="scientific">Cryptosporangium minutisporangium</name>
    <dbReference type="NCBI Taxonomy" id="113569"/>
    <lineage>
        <taxon>Bacteria</taxon>
        <taxon>Bacillati</taxon>
        <taxon>Actinomycetota</taxon>
        <taxon>Actinomycetes</taxon>
        <taxon>Cryptosporangiales</taxon>
        <taxon>Cryptosporangiaceae</taxon>
        <taxon>Cryptosporangium</taxon>
    </lineage>
</organism>
<feature type="transmembrane region" description="Helical" evidence="6">
    <location>
        <begin position="327"/>
        <end position="346"/>
    </location>
</feature>
<feature type="transmembrane region" description="Helical" evidence="6">
    <location>
        <begin position="289"/>
        <end position="306"/>
    </location>
</feature>
<evidence type="ECO:0000256" key="3">
    <source>
        <dbReference type="ARBA" id="ARBA00022989"/>
    </source>
</evidence>
<comment type="caution">
    <text evidence="9">The sequence shown here is derived from an EMBL/GenBank/DDBJ whole genome shotgun (WGS) entry which is preliminary data.</text>
</comment>
<feature type="domain" description="GtrA/DPMS transmembrane" evidence="7">
    <location>
        <begin position="267"/>
        <end position="382"/>
    </location>
</feature>
<evidence type="ECO:0000259" key="8">
    <source>
        <dbReference type="Pfam" id="PF14378"/>
    </source>
</evidence>
<sequence length="445" mass="47275">MRSLWLSPASGLVVVEPPRGSALLHRALREVPLIAVLYLVYMGGRLVAAHHTGAAFGHAESVWTFERLIGLPSEYDVQQFALQWPWLVEAMGVYYARVHFPATLLVLVWMFVRRPSAYPWFRWTLVLLTGMALVGHVIYPLAPPRMLTDHGMIDTAHVYGQSVYGPVGTGLANQFAAMPSLHVAWAALVAIALVATVRSRWRWLAVVHPVFTVVIVVVTGNHYWLDGIIGCALLVVALAVVQPSRARTNAVARARQLARRHAWPFVRFVLVGSASTLLSAVIFVPLLGLMPSAAANTVAAIVSTLLSNEAHRSWTFRSDRRGLPPRVAAAGTVVLSYLITTGALLVLDLTVTDAGTSLQLTVMLVASAVGGLARYLLLGKAIFPASSAASLDLPTPSAAGRATDPQPDDEDDDEGDAVGVGAGIGAGSPASTQPSALSMASASAA</sequence>
<protein>
    <recommendedName>
        <fullName evidence="11">Inositol phosphorylceramide synthase</fullName>
    </recommendedName>
</protein>
<feature type="region of interest" description="Disordered" evidence="5">
    <location>
        <begin position="394"/>
        <end position="445"/>
    </location>
</feature>
<evidence type="ECO:0000256" key="2">
    <source>
        <dbReference type="ARBA" id="ARBA00022692"/>
    </source>
</evidence>
<proteinExistence type="predicted"/>
<feature type="transmembrane region" description="Helical" evidence="6">
    <location>
        <begin position="175"/>
        <end position="194"/>
    </location>
</feature>
<dbReference type="Proteomes" id="UP001501676">
    <property type="component" value="Unassembled WGS sequence"/>
</dbReference>
<dbReference type="CDD" id="cd03386">
    <property type="entry name" value="PAP2_Aur1_like"/>
    <property type="match status" value="1"/>
</dbReference>
<evidence type="ECO:0000256" key="6">
    <source>
        <dbReference type="SAM" id="Phobius"/>
    </source>
</evidence>
<evidence type="ECO:0000256" key="5">
    <source>
        <dbReference type="SAM" id="MobiDB-lite"/>
    </source>
</evidence>
<dbReference type="Pfam" id="PF14378">
    <property type="entry name" value="PAP2_3"/>
    <property type="match status" value="1"/>
</dbReference>
<feature type="compositionally biased region" description="Low complexity" evidence="5">
    <location>
        <begin position="435"/>
        <end position="445"/>
    </location>
</feature>
<feature type="transmembrane region" description="Helical" evidence="6">
    <location>
        <begin position="358"/>
        <end position="377"/>
    </location>
</feature>
<dbReference type="InterPro" id="IPR052185">
    <property type="entry name" value="IPC_Synthase-Related"/>
</dbReference>
<evidence type="ECO:0000313" key="10">
    <source>
        <dbReference type="Proteomes" id="UP001501676"/>
    </source>
</evidence>
<reference evidence="10" key="1">
    <citation type="journal article" date="2019" name="Int. J. Syst. Evol. Microbiol.">
        <title>The Global Catalogue of Microorganisms (GCM) 10K type strain sequencing project: providing services to taxonomists for standard genome sequencing and annotation.</title>
        <authorList>
            <consortium name="The Broad Institute Genomics Platform"/>
            <consortium name="The Broad Institute Genome Sequencing Center for Infectious Disease"/>
            <person name="Wu L."/>
            <person name="Ma J."/>
        </authorList>
    </citation>
    <scope>NUCLEOTIDE SEQUENCE [LARGE SCALE GENOMIC DNA]</scope>
    <source>
        <strain evidence="10">JCM 9458</strain>
    </source>
</reference>
<name>A0ABP6SWZ9_9ACTN</name>
<dbReference type="PANTHER" id="PTHR31310">
    <property type="match status" value="1"/>
</dbReference>
<keyword evidence="4 6" id="KW-0472">Membrane</keyword>
<feature type="compositionally biased region" description="Acidic residues" evidence="5">
    <location>
        <begin position="406"/>
        <end position="416"/>
    </location>
</feature>
<feature type="transmembrane region" description="Helical" evidence="6">
    <location>
        <begin position="201"/>
        <end position="218"/>
    </location>
</feature>
<evidence type="ECO:0000256" key="4">
    <source>
        <dbReference type="ARBA" id="ARBA00023136"/>
    </source>
</evidence>
<evidence type="ECO:0000259" key="7">
    <source>
        <dbReference type="Pfam" id="PF04138"/>
    </source>
</evidence>
<feature type="domain" description="Inositolphosphotransferase Aur1/Ipt1" evidence="8">
    <location>
        <begin position="61"/>
        <end position="239"/>
    </location>
</feature>
<feature type="transmembrane region" description="Helical" evidence="6">
    <location>
        <begin position="124"/>
        <end position="142"/>
    </location>
</feature>
<comment type="subcellular location">
    <subcellularLocation>
        <location evidence="1">Membrane</location>
        <topology evidence="1">Multi-pass membrane protein</topology>
    </subcellularLocation>
</comment>